<feature type="region of interest" description="Disordered" evidence="2">
    <location>
        <begin position="561"/>
        <end position="583"/>
    </location>
</feature>
<dbReference type="AlphaFoldDB" id="A0AAV5LKA3"/>
<evidence type="ECO:0000256" key="1">
    <source>
        <dbReference type="SAM" id="Coils"/>
    </source>
</evidence>
<protein>
    <submittedName>
        <fullName evidence="3">Uncharacterized protein</fullName>
    </submittedName>
</protein>
<feature type="region of interest" description="Disordered" evidence="2">
    <location>
        <begin position="216"/>
        <end position="282"/>
    </location>
</feature>
<comment type="caution">
    <text evidence="3">The sequence shown here is derived from an EMBL/GenBank/DDBJ whole genome shotgun (WGS) entry which is preliminary data.</text>
</comment>
<sequence>MSFKETLSVEGCKEVKALEYGDGGMESGLSRSDRTEDEVGVREMIEGEGEEMPSNILEIEGGGDRCYDVEADIVSEVKGYESELVTRDSFSYLVKTYDLPHQVLIRPTGAGSRKEKGWYYFTPRVSNEEKRDLFTTRPSSIKGWKEKFFFVDDMEWEMRDGEVEKLVREGGEILDIMYLTSSDVIEATELYGPSSLSEAEMDKFLSAARGIAIPKKPRKKSKTFETATSGKGDGNKEKEQISSTTVRAVDVDELRSDPKRKRSEEVDPAQKKKRKVAEDKVRGDEVVEFIPQPPLVAEDEVRGDEVVEFIPQPPPVEHDPELRETRVTTHGKGKALVPTSSLQSSIFGNKNMSTAKNFINSYVPEVDRRRAKEETLIHGGSSIVKHALERDLLKTILSFKEKKRKMCEEENEAQEKEIKRMKEFEAELKKNVKLLVHNGMEEHIVNFLNSSSFDNIVKLYRLPTVILAFTDCRKKVKAQYPKVDVTKITFGEQEEGVEENGESMSTDFCPQIKLRWDHDEEGRTIFPSNFDFEFVAMEEGERGVEGIEVEESQPPFPVEVHPVLSKEEQPPLLTEQQPPPSIE</sequence>
<feature type="coiled-coil region" evidence="1">
    <location>
        <begin position="397"/>
        <end position="431"/>
    </location>
</feature>
<dbReference type="EMBL" id="BPVZ01000124">
    <property type="protein sequence ID" value="GKV37819.1"/>
    <property type="molecule type" value="Genomic_DNA"/>
</dbReference>
<keyword evidence="1" id="KW-0175">Coiled coil</keyword>
<feature type="compositionally biased region" description="Basic and acidic residues" evidence="2">
    <location>
        <begin position="249"/>
        <end position="282"/>
    </location>
</feature>
<gene>
    <name evidence="3" type="ORF">SLEP1_g45795</name>
</gene>
<evidence type="ECO:0000256" key="2">
    <source>
        <dbReference type="SAM" id="MobiDB-lite"/>
    </source>
</evidence>
<dbReference type="Proteomes" id="UP001054252">
    <property type="component" value="Unassembled WGS sequence"/>
</dbReference>
<name>A0AAV5LKA3_9ROSI</name>
<evidence type="ECO:0000313" key="4">
    <source>
        <dbReference type="Proteomes" id="UP001054252"/>
    </source>
</evidence>
<keyword evidence="4" id="KW-1185">Reference proteome</keyword>
<proteinExistence type="predicted"/>
<evidence type="ECO:0000313" key="3">
    <source>
        <dbReference type="EMBL" id="GKV37819.1"/>
    </source>
</evidence>
<organism evidence="3 4">
    <name type="scientific">Rubroshorea leprosula</name>
    <dbReference type="NCBI Taxonomy" id="152421"/>
    <lineage>
        <taxon>Eukaryota</taxon>
        <taxon>Viridiplantae</taxon>
        <taxon>Streptophyta</taxon>
        <taxon>Embryophyta</taxon>
        <taxon>Tracheophyta</taxon>
        <taxon>Spermatophyta</taxon>
        <taxon>Magnoliopsida</taxon>
        <taxon>eudicotyledons</taxon>
        <taxon>Gunneridae</taxon>
        <taxon>Pentapetalae</taxon>
        <taxon>rosids</taxon>
        <taxon>malvids</taxon>
        <taxon>Malvales</taxon>
        <taxon>Dipterocarpaceae</taxon>
        <taxon>Rubroshorea</taxon>
    </lineage>
</organism>
<accession>A0AAV5LKA3</accession>
<reference evidence="3 4" key="1">
    <citation type="journal article" date="2021" name="Commun. Biol.">
        <title>The genome of Shorea leprosula (Dipterocarpaceae) highlights the ecological relevance of drought in aseasonal tropical rainforests.</title>
        <authorList>
            <person name="Ng K.K.S."/>
            <person name="Kobayashi M.J."/>
            <person name="Fawcett J.A."/>
            <person name="Hatakeyama M."/>
            <person name="Paape T."/>
            <person name="Ng C.H."/>
            <person name="Ang C.C."/>
            <person name="Tnah L.H."/>
            <person name="Lee C.T."/>
            <person name="Nishiyama T."/>
            <person name="Sese J."/>
            <person name="O'Brien M.J."/>
            <person name="Copetti D."/>
            <person name="Mohd Noor M.I."/>
            <person name="Ong R.C."/>
            <person name="Putra M."/>
            <person name="Sireger I.Z."/>
            <person name="Indrioko S."/>
            <person name="Kosugi Y."/>
            <person name="Izuno A."/>
            <person name="Isagi Y."/>
            <person name="Lee S.L."/>
            <person name="Shimizu K.K."/>
        </authorList>
    </citation>
    <scope>NUCLEOTIDE SEQUENCE [LARGE SCALE GENOMIC DNA]</scope>
    <source>
        <strain evidence="3">214</strain>
    </source>
</reference>